<dbReference type="Pfam" id="PF04402">
    <property type="entry name" value="SIMPL"/>
    <property type="match status" value="1"/>
</dbReference>
<evidence type="ECO:0000313" key="3">
    <source>
        <dbReference type="Proteomes" id="UP000663400"/>
    </source>
</evidence>
<reference evidence="2 3" key="1">
    <citation type="submission" date="2021-02" db="EMBL/GenBank/DDBJ databases">
        <title>Lysobacter arenosi sp. nov., isolated from soil of gangwondo yeongwol, south Korea.</title>
        <authorList>
            <person name="Kim K.R."/>
            <person name="Kim K.H."/>
            <person name="Jeon C.O."/>
        </authorList>
    </citation>
    <scope>NUCLEOTIDE SEQUENCE [LARGE SCALE GENOMIC DNA]</scope>
    <source>
        <strain evidence="2 3">R7</strain>
    </source>
</reference>
<evidence type="ECO:0000313" key="2">
    <source>
        <dbReference type="EMBL" id="QSX74184.1"/>
    </source>
</evidence>
<gene>
    <name evidence="2" type="ORF">HIV01_013370</name>
</gene>
<protein>
    <submittedName>
        <fullName evidence="2">SIMPL domain-containing protein</fullName>
    </submittedName>
</protein>
<dbReference type="PANTHER" id="PTHR34387:SF1">
    <property type="entry name" value="PERIPLASMIC IMMUNOGENIC PROTEIN"/>
    <property type="match status" value="1"/>
</dbReference>
<dbReference type="InterPro" id="IPR007497">
    <property type="entry name" value="SIMPL/DUF541"/>
</dbReference>
<dbReference type="Proteomes" id="UP000663400">
    <property type="component" value="Chromosome"/>
</dbReference>
<dbReference type="InterPro" id="IPR052022">
    <property type="entry name" value="26kDa_periplasmic_antigen"/>
</dbReference>
<name>A0ABX7R7X7_9GAMM</name>
<organism evidence="2 3">
    <name type="scientific">Lysobacter arenosi</name>
    <dbReference type="NCBI Taxonomy" id="2795387"/>
    <lineage>
        <taxon>Bacteria</taxon>
        <taxon>Pseudomonadati</taxon>
        <taxon>Pseudomonadota</taxon>
        <taxon>Gammaproteobacteria</taxon>
        <taxon>Lysobacterales</taxon>
        <taxon>Lysobacteraceae</taxon>
        <taxon>Lysobacter</taxon>
    </lineage>
</organism>
<sequence>MRTTLLALLFLVPTLALAGTPLPDGPHLVVTGEGKVSAKPDSARIRFDFSRRASRPLPAKQQVDAAVNALLDGLHGFPIKADDVRASDLSASEDIDYNDDGKPVSNGFLAERNVTVVLNDLTRLNELLDFGLDAGASGIGNVEFASSHAKALRDDAKRKAVDDARLRAGELATSFNAQIGPVYSINSLSAKLQEGYRYGESTTLDSITVTGTRAQGRYLQPEVEYRESIQAVFELKR</sequence>
<keyword evidence="3" id="KW-1185">Reference proteome</keyword>
<feature type="chain" id="PRO_5046798396" evidence="1">
    <location>
        <begin position="19"/>
        <end position="237"/>
    </location>
</feature>
<feature type="signal peptide" evidence="1">
    <location>
        <begin position="1"/>
        <end position="18"/>
    </location>
</feature>
<accession>A0ABX7R7X7</accession>
<dbReference type="PANTHER" id="PTHR34387">
    <property type="entry name" value="SLR1258 PROTEIN"/>
    <property type="match status" value="1"/>
</dbReference>
<proteinExistence type="predicted"/>
<dbReference type="RefSeq" id="WP_200607855.1">
    <property type="nucleotide sequence ID" value="NZ_CP071517.1"/>
</dbReference>
<dbReference type="Gene3D" id="3.30.70.2970">
    <property type="entry name" value="Protein of unknown function (DUF541), domain 2"/>
    <property type="match status" value="1"/>
</dbReference>
<keyword evidence="1" id="KW-0732">Signal</keyword>
<evidence type="ECO:0000256" key="1">
    <source>
        <dbReference type="SAM" id="SignalP"/>
    </source>
</evidence>
<dbReference type="Gene3D" id="3.30.110.170">
    <property type="entry name" value="Protein of unknown function (DUF541), domain 1"/>
    <property type="match status" value="1"/>
</dbReference>
<dbReference type="EMBL" id="CP071517">
    <property type="protein sequence ID" value="QSX74184.1"/>
    <property type="molecule type" value="Genomic_DNA"/>
</dbReference>